<keyword evidence="3" id="KW-1185">Reference proteome</keyword>
<proteinExistence type="predicted"/>
<protein>
    <submittedName>
        <fullName evidence="2">Uncharacterized protein</fullName>
    </submittedName>
</protein>
<comment type="caution">
    <text evidence="2">The sequence shown here is derived from an EMBL/GenBank/DDBJ whole genome shotgun (WGS) entry which is preliminary data.</text>
</comment>
<dbReference type="EMBL" id="BPLR01005585">
    <property type="protein sequence ID" value="GIY03492.1"/>
    <property type="molecule type" value="Genomic_DNA"/>
</dbReference>
<evidence type="ECO:0000313" key="3">
    <source>
        <dbReference type="Proteomes" id="UP001054945"/>
    </source>
</evidence>
<organism evidence="2 3">
    <name type="scientific">Caerostris extrusa</name>
    <name type="common">Bark spider</name>
    <name type="synonym">Caerostris bankana</name>
    <dbReference type="NCBI Taxonomy" id="172846"/>
    <lineage>
        <taxon>Eukaryota</taxon>
        <taxon>Metazoa</taxon>
        <taxon>Ecdysozoa</taxon>
        <taxon>Arthropoda</taxon>
        <taxon>Chelicerata</taxon>
        <taxon>Arachnida</taxon>
        <taxon>Araneae</taxon>
        <taxon>Araneomorphae</taxon>
        <taxon>Entelegynae</taxon>
        <taxon>Araneoidea</taxon>
        <taxon>Araneidae</taxon>
        <taxon>Caerostris</taxon>
    </lineage>
</organism>
<gene>
    <name evidence="2" type="ORF">CEXT_642501</name>
</gene>
<sequence>MELAQFYMYFPAKLSCQTHHNSTLEHEHKKKNHPEKSSSSNQDEFYTIYGNDIHDTGNAEEMRPSTFNASEGFRNTIRFYKRSREE</sequence>
<dbReference type="Proteomes" id="UP001054945">
    <property type="component" value="Unassembled WGS sequence"/>
</dbReference>
<evidence type="ECO:0000313" key="2">
    <source>
        <dbReference type="EMBL" id="GIY03492.1"/>
    </source>
</evidence>
<reference evidence="2 3" key="1">
    <citation type="submission" date="2021-06" db="EMBL/GenBank/DDBJ databases">
        <title>Caerostris extrusa draft genome.</title>
        <authorList>
            <person name="Kono N."/>
            <person name="Arakawa K."/>
        </authorList>
    </citation>
    <scope>NUCLEOTIDE SEQUENCE [LARGE SCALE GENOMIC DNA]</scope>
</reference>
<evidence type="ECO:0000256" key="1">
    <source>
        <dbReference type="SAM" id="MobiDB-lite"/>
    </source>
</evidence>
<accession>A0AAV4Q545</accession>
<dbReference type="AlphaFoldDB" id="A0AAV4Q545"/>
<name>A0AAV4Q545_CAEEX</name>
<feature type="region of interest" description="Disordered" evidence="1">
    <location>
        <begin position="19"/>
        <end position="45"/>
    </location>
</feature>